<dbReference type="InterPro" id="IPR024316">
    <property type="entry name" value="APQ12"/>
</dbReference>
<dbReference type="OrthoDB" id="3559694at2759"/>
<keyword evidence="1" id="KW-0812">Transmembrane</keyword>
<proteinExistence type="predicted"/>
<sequence>MEFLRGYAVILPAPLHGPYNVLAAMSYKLGSILSSLLSHIQQSPDIASIALLLILLFISLKIVNLLFRTIMFWVDLFFKIAFYGGLAALGLWVWSRGIDGVEEDLSNLVGMWSAEYRFWKEREKMGVQGMYGGQRARYNTVVGGGGGGGHGRWGL</sequence>
<organism evidence="2 3">
    <name type="scientific">Rhizodiscina lignyota</name>
    <dbReference type="NCBI Taxonomy" id="1504668"/>
    <lineage>
        <taxon>Eukaryota</taxon>
        <taxon>Fungi</taxon>
        <taxon>Dikarya</taxon>
        <taxon>Ascomycota</taxon>
        <taxon>Pezizomycotina</taxon>
        <taxon>Dothideomycetes</taxon>
        <taxon>Pleosporomycetidae</taxon>
        <taxon>Aulographales</taxon>
        <taxon>Rhizodiscinaceae</taxon>
        <taxon>Rhizodiscina</taxon>
    </lineage>
</organism>
<name>A0A9P4M680_9PEZI</name>
<dbReference type="AlphaFoldDB" id="A0A9P4M680"/>
<feature type="transmembrane region" description="Helical" evidence="1">
    <location>
        <begin position="47"/>
        <end position="67"/>
    </location>
</feature>
<keyword evidence="1" id="KW-1133">Transmembrane helix</keyword>
<dbReference type="Pfam" id="PF12716">
    <property type="entry name" value="Apq12"/>
    <property type="match status" value="1"/>
</dbReference>
<evidence type="ECO:0000313" key="2">
    <source>
        <dbReference type="EMBL" id="KAF2094554.1"/>
    </source>
</evidence>
<reference evidence="2" key="1">
    <citation type="journal article" date="2020" name="Stud. Mycol.">
        <title>101 Dothideomycetes genomes: a test case for predicting lifestyles and emergence of pathogens.</title>
        <authorList>
            <person name="Haridas S."/>
            <person name="Albert R."/>
            <person name="Binder M."/>
            <person name="Bloem J."/>
            <person name="Labutti K."/>
            <person name="Salamov A."/>
            <person name="Andreopoulos B."/>
            <person name="Baker S."/>
            <person name="Barry K."/>
            <person name="Bills G."/>
            <person name="Bluhm B."/>
            <person name="Cannon C."/>
            <person name="Castanera R."/>
            <person name="Culley D."/>
            <person name="Daum C."/>
            <person name="Ezra D."/>
            <person name="Gonzalez J."/>
            <person name="Henrissat B."/>
            <person name="Kuo A."/>
            <person name="Liang C."/>
            <person name="Lipzen A."/>
            <person name="Lutzoni F."/>
            <person name="Magnuson J."/>
            <person name="Mondo S."/>
            <person name="Nolan M."/>
            <person name="Ohm R."/>
            <person name="Pangilinan J."/>
            <person name="Park H.-J."/>
            <person name="Ramirez L."/>
            <person name="Alfaro M."/>
            <person name="Sun H."/>
            <person name="Tritt A."/>
            <person name="Yoshinaga Y."/>
            <person name="Zwiers L.-H."/>
            <person name="Turgeon B."/>
            <person name="Goodwin S."/>
            <person name="Spatafora J."/>
            <person name="Crous P."/>
            <person name="Grigoriev I."/>
        </authorList>
    </citation>
    <scope>NUCLEOTIDE SEQUENCE</scope>
    <source>
        <strain evidence="2">CBS 133067</strain>
    </source>
</reference>
<keyword evidence="3" id="KW-1185">Reference proteome</keyword>
<dbReference type="EMBL" id="ML978134">
    <property type="protein sequence ID" value="KAF2094554.1"/>
    <property type="molecule type" value="Genomic_DNA"/>
</dbReference>
<comment type="caution">
    <text evidence="2">The sequence shown here is derived from an EMBL/GenBank/DDBJ whole genome shotgun (WGS) entry which is preliminary data.</text>
</comment>
<evidence type="ECO:0000256" key="1">
    <source>
        <dbReference type="SAM" id="Phobius"/>
    </source>
</evidence>
<evidence type="ECO:0008006" key="4">
    <source>
        <dbReference type="Google" id="ProtNLM"/>
    </source>
</evidence>
<keyword evidence="1" id="KW-0472">Membrane</keyword>
<dbReference type="Proteomes" id="UP000799772">
    <property type="component" value="Unassembled WGS sequence"/>
</dbReference>
<protein>
    <recommendedName>
        <fullName evidence="4">Nuclear pore assembly and biogenesis-domain-containing protein</fullName>
    </recommendedName>
</protein>
<accession>A0A9P4M680</accession>
<gene>
    <name evidence="2" type="ORF">NA57DRAFT_80355</name>
</gene>
<feature type="transmembrane region" description="Helical" evidence="1">
    <location>
        <begin position="76"/>
        <end position="94"/>
    </location>
</feature>
<evidence type="ECO:0000313" key="3">
    <source>
        <dbReference type="Proteomes" id="UP000799772"/>
    </source>
</evidence>